<evidence type="ECO:0000256" key="1">
    <source>
        <dbReference type="ARBA" id="ARBA00023125"/>
    </source>
</evidence>
<evidence type="ECO:0000313" key="4">
    <source>
        <dbReference type="EMBL" id="MFD0847799.1"/>
    </source>
</evidence>
<dbReference type="PRINTS" id="PR00455">
    <property type="entry name" value="HTHTETR"/>
</dbReference>
<keyword evidence="5" id="KW-1185">Reference proteome</keyword>
<dbReference type="InterPro" id="IPR041586">
    <property type="entry name" value="PsrA_TetR_C"/>
</dbReference>
<evidence type="ECO:0000259" key="3">
    <source>
        <dbReference type="PROSITE" id="PS50977"/>
    </source>
</evidence>
<evidence type="ECO:0000256" key="2">
    <source>
        <dbReference type="PROSITE-ProRule" id="PRU00335"/>
    </source>
</evidence>
<dbReference type="Proteomes" id="UP001597124">
    <property type="component" value="Unassembled WGS sequence"/>
</dbReference>
<feature type="domain" description="HTH tetR-type" evidence="3">
    <location>
        <begin position="35"/>
        <end position="95"/>
    </location>
</feature>
<dbReference type="SUPFAM" id="SSF46689">
    <property type="entry name" value="Homeodomain-like"/>
    <property type="match status" value="1"/>
</dbReference>
<dbReference type="PANTHER" id="PTHR30055">
    <property type="entry name" value="HTH-TYPE TRANSCRIPTIONAL REGULATOR RUTR"/>
    <property type="match status" value="1"/>
</dbReference>
<dbReference type="Pfam" id="PF17939">
    <property type="entry name" value="TetR_C_30"/>
    <property type="match status" value="1"/>
</dbReference>
<dbReference type="Pfam" id="PF00440">
    <property type="entry name" value="TetR_N"/>
    <property type="match status" value="1"/>
</dbReference>
<keyword evidence="1 2" id="KW-0238">DNA-binding</keyword>
<name>A0ABW3C080_SPHXN</name>
<dbReference type="RefSeq" id="WP_381487424.1">
    <property type="nucleotide sequence ID" value="NZ_JBHTIK010000002.1"/>
</dbReference>
<feature type="DNA-binding region" description="H-T-H motif" evidence="2">
    <location>
        <begin position="58"/>
        <end position="77"/>
    </location>
</feature>
<dbReference type="InterPro" id="IPR001647">
    <property type="entry name" value="HTH_TetR"/>
</dbReference>
<dbReference type="PROSITE" id="PS50977">
    <property type="entry name" value="HTH_TETR_2"/>
    <property type="match status" value="1"/>
</dbReference>
<dbReference type="InterPro" id="IPR050109">
    <property type="entry name" value="HTH-type_TetR-like_transc_reg"/>
</dbReference>
<gene>
    <name evidence="4" type="ORF">ACFQ00_05625</name>
</gene>
<sequence>MIDESIGHPPLGPLKLVEAEDAVARSSKASTSKKQSARDRILTAAEELFATKGLHGTSLREIARTAAINVNLISYYFAEKEDLYDAVVDARAALLNDARAISLDALEHRYSPEPVPVPEIIRSLIHPFFELRGEDPAGWDYWVHLLDRETGTDLFTNAMARNLSVVLRRYLYCLHRSVPNADRVDLLFVLELTTRAMVMGSEWDMQAIVPDHATEMFLDDKAVEERIVRSMSAAALSFNKSTA</sequence>
<evidence type="ECO:0000313" key="5">
    <source>
        <dbReference type="Proteomes" id="UP001597124"/>
    </source>
</evidence>
<dbReference type="InterPro" id="IPR009057">
    <property type="entry name" value="Homeodomain-like_sf"/>
</dbReference>
<reference evidence="5" key="1">
    <citation type="journal article" date="2019" name="Int. J. Syst. Evol. Microbiol.">
        <title>The Global Catalogue of Microorganisms (GCM) 10K type strain sequencing project: providing services to taxonomists for standard genome sequencing and annotation.</title>
        <authorList>
            <consortium name="The Broad Institute Genomics Platform"/>
            <consortium name="The Broad Institute Genome Sequencing Center for Infectious Disease"/>
            <person name="Wu L."/>
            <person name="Ma J."/>
        </authorList>
    </citation>
    <scope>NUCLEOTIDE SEQUENCE [LARGE SCALE GENOMIC DNA]</scope>
    <source>
        <strain evidence="5">CCUG 52537</strain>
    </source>
</reference>
<dbReference type="EMBL" id="JBHTIK010000002">
    <property type="protein sequence ID" value="MFD0847799.1"/>
    <property type="molecule type" value="Genomic_DNA"/>
</dbReference>
<protein>
    <submittedName>
        <fullName evidence="4">TetR family transcriptional regulator</fullName>
    </submittedName>
</protein>
<comment type="caution">
    <text evidence="4">The sequence shown here is derived from an EMBL/GenBank/DDBJ whole genome shotgun (WGS) entry which is preliminary data.</text>
</comment>
<dbReference type="PANTHER" id="PTHR30055:SF235">
    <property type="entry name" value="TRANSCRIPTIONAL REGULATORY PROTEIN"/>
    <property type="match status" value="1"/>
</dbReference>
<organism evidence="4 5">
    <name type="scientific">Sphingosinicella xenopeptidilytica</name>
    <dbReference type="NCBI Taxonomy" id="364098"/>
    <lineage>
        <taxon>Bacteria</taxon>
        <taxon>Pseudomonadati</taxon>
        <taxon>Pseudomonadota</taxon>
        <taxon>Alphaproteobacteria</taxon>
        <taxon>Sphingomonadales</taxon>
        <taxon>Sphingosinicellaceae</taxon>
        <taxon>Sphingosinicella</taxon>
    </lineage>
</organism>
<proteinExistence type="predicted"/>
<dbReference type="SUPFAM" id="SSF48498">
    <property type="entry name" value="Tetracyclin repressor-like, C-terminal domain"/>
    <property type="match status" value="1"/>
</dbReference>
<accession>A0ABW3C080</accession>
<dbReference type="Gene3D" id="1.10.357.10">
    <property type="entry name" value="Tetracycline Repressor, domain 2"/>
    <property type="match status" value="1"/>
</dbReference>
<dbReference type="InterPro" id="IPR036271">
    <property type="entry name" value="Tet_transcr_reg_TetR-rel_C_sf"/>
</dbReference>